<organism evidence="1">
    <name type="scientific">mine drainage metagenome</name>
    <dbReference type="NCBI Taxonomy" id="410659"/>
    <lineage>
        <taxon>unclassified sequences</taxon>
        <taxon>metagenomes</taxon>
        <taxon>ecological metagenomes</taxon>
    </lineage>
</organism>
<comment type="caution">
    <text evidence="1">The sequence shown here is derived from an EMBL/GenBank/DDBJ whole genome shotgun (WGS) entry which is preliminary data.</text>
</comment>
<proteinExistence type="predicted"/>
<sequence>MEPLQTNRNNPLSVSPRHGAAVFLLRESPDISDVHKPDPVPPTSTVIHVDADAHKRAWRIEDGCLVINHEAEGIRHVLQAGMVLSGDMELMDGLAFGGHFKEGGLISIPDGTLIVMAGAKINGRISVKNLYNLGAIDTEFVRASGLLVNWGTLRANSVEYGALESAGDLEAESIKKIR</sequence>
<evidence type="ECO:0008006" key="2">
    <source>
        <dbReference type="Google" id="ProtNLM"/>
    </source>
</evidence>
<dbReference type="AlphaFoldDB" id="E6QMY3"/>
<gene>
    <name evidence="1" type="ORF">CARN6_2086</name>
</gene>
<name>E6QMY3_9ZZZZ</name>
<protein>
    <recommendedName>
        <fullName evidence="2">Polymer-forming cytoskeletal</fullName>
    </recommendedName>
</protein>
<dbReference type="EMBL" id="CABQ01000240">
    <property type="protein sequence ID" value="CBI08604.1"/>
    <property type="molecule type" value="Genomic_DNA"/>
</dbReference>
<reference evidence="1" key="1">
    <citation type="submission" date="2009-10" db="EMBL/GenBank/DDBJ databases">
        <title>Diversity of trophic interactions inside an arsenic-rich microbial ecosystem.</title>
        <authorList>
            <person name="Bertin P.N."/>
            <person name="Heinrich-Salmeron A."/>
            <person name="Pelletier E."/>
            <person name="Goulhen-Chollet F."/>
            <person name="Arsene-Ploetze F."/>
            <person name="Gallien S."/>
            <person name="Calteau A."/>
            <person name="Vallenet D."/>
            <person name="Casiot C."/>
            <person name="Chane-Woon-Ming B."/>
            <person name="Giloteaux L."/>
            <person name="Barakat M."/>
            <person name="Bonnefoy V."/>
            <person name="Bruneel O."/>
            <person name="Chandler M."/>
            <person name="Cleiss J."/>
            <person name="Duran R."/>
            <person name="Elbaz-Poulichet F."/>
            <person name="Fonknechten N."/>
            <person name="Lauga B."/>
            <person name="Mornico D."/>
            <person name="Ortet P."/>
            <person name="Schaeffer C."/>
            <person name="Siguier P."/>
            <person name="Alexander Thil Smith A."/>
            <person name="Van Dorsselaer A."/>
            <person name="Weissenbach J."/>
            <person name="Medigue C."/>
            <person name="Le Paslier D."/>
        </authorList>
    </citation>
    <scope>NUCLEOTIDE SEQUENCE</scope>
</reference>
<accession>E6QMY3</accession>
<evidence type="ECO:0000313" key="1">
    <source>
        <dbReference type="EMBL" id="CBI08604.1"/>
    </source>
</evidence>